<dbReference type="AlphaFoldDB" id="A0A4Z2E3F3"/>
<name>A0A4Z2E3F3_9TELE</name>
<reference evidence="2 3" key="1">
    <citation type="submission" date="2019-03" db="EMBL/GenBank/DDBJ databases">
        <title>First draft genome of Liparis tanakae, snailfish: a comprehensive survey of snailfish specific genes.</title>
        <authorList>
            <person name="Kim W."/>
            <person name="Song I."/>
            <person name="Jeong J.-H."/>
            <person name="Kim D."/>
            <person name="Kim S."/>
            <person name="Ryu S."/>
            <person name="Song J.Y."/>
            <person name="Lee S.K."/>
        </authorList>
    </citation>
    <scope>NUCLEOTIDE SEQUENCE [LARGE SCALE GENOMIC DNA]</scope>
    <source>
        <tissue evidence="2">Muscle</tissue>
    </source>
</reference>
<keyword evidence="3" id="KW-1185">Reference proteome</keyword>
<feature type="region of interest" description="Disordered" evidence="1">
    <location>
        <begin position="1"/>
        <end position="28"/>
    </location>
</feature>
<sequence length="99" mass="10825">MKRSKRSVGLGRAGIVSSRKRSEERPARALSDITELGAARRRSPRSAAIYKNTPLAQFVAGVDADPRVYYLLRCTHALEVPRDYVTALEAPLLSDTIGG</sequence>
<protein>
    <submittedName>
        <fullName evidence="2">Uncharacterized protein</fullName>
    </submittedName>
</protein>
<proteinExistence type="predicted"/>
<accession>A0A4Z2E3F3</accession>
<evidence type="ECO:0000313" key="2">
    <source>
        <dbReference type="EMBL" id="TNN23184.1"/>
    </source>
</evidence>
<evidence type="ECO:0000256" key="1">
    <source>
        <dbReference type="SAM" id="MobiDB-lite"/>
    </source>
</evidence>
<dbReference type="EMBL" id="SRLO01019463">
    <property type="protein sequence ID" value="TNN23184.1"/>
    <property type="molecule type" value="Genomic_DNA"/>
</dbReference>
<gene>
    <name evidence="2" type="ORF">EYF80_066698</name>
</gene>
<organism evidence="2 3">
    <name type="scientific">Liparis tanakae</name>
    <name type="common">Tanaka's snailfish</name>
    <dbReference type="NCBI Taxonomy" id="230148"/>
    <lineage>
        <taxon>Eukaryota</taxon>
        <taxon>Metazoa</taxon>
        <taxon>Chordata</taxon>
        <taxon>Craniata</taxon>
        <taxon>Vertebrata</taxon>
        <taxon>Euteleostomi</taxon>
        <taxon>Actinopterygii</taxon>
        <taxon>Neopterygii</taxon>
        <taxon>Teleostei</taxon>
        <taxon>Neoteleostei</taxon>
        <taxon>Acanthomorphata</taxon>
        <taxon>Eupercaria</taxon>
        <taxon>Perciformes</taxon>
        <taxon>Cottioidei</taxon>
        <taxon>Cottales</taxon>
        <taxon>Liparidae</taxon>
        <taxon>Liparis</taxon>
    </lineage>
</organism>
<dbReference type="Proteomes" id="UP000314294">
    <property type="component" value="Unassembled WGS sequence"/>
</dbReference>
<comment type="caution">
    <text evidence="2">The sequence shown here is derived from an EMBL/GenBank/DDBJ whole genome shotgun (WGS) entry which is preliminary data.</text>
</comment>
<evidence type="ECO:0000313" key="3">
    <source>
        <dbReference type="Proteomes" id="UP000314294"/>
    </source>
</evidence>